<evidence type="ECO:0000313" key="2">
    <source>
        <dbReference type="EMBL" id="MCO6049899.1"/>
    </source>
</evidence>
<keyword evidence="3" id="KW-1185">Reference proteome</keyword>
<sequence length="107" mass="12415">MKKLVLATVLAVLPAEAFAIQRYQSTSMSCEQARAVIREEGAVLLQWQSRRVRNLPRYERFIRNNNYCQSHEYAAPTVVPTADTEKCPVKRCEERMSIGDDFFRFGR</sequence>
<feature type="signal peptide" evidence="1">
    <location>
        <begin position="1"/>
        <end position="19"/>
    </location>
</feature>
<evidence type="ECO:0000313" key="3">
    <source>
        <dbReference type="Proteomes" id="UP001205906"/>
    </source>
</evidence>
<gene>
    <name evidence="2" type="ORF">NGM99_08840</name>
</gene>
<name>A0ABT1C4Z7_9HYPH</name>
<dbReference type="RefSeq" id="WP_252818085.1">
    <property type="nucleotide sequence ID" value="NZ_JAMXQS010000004.1"/>
</dbReference>
<organism evidence="2 3">
    <name type="scientific">Mesorhizobium liriopis</name>
    <dbReference type="NCBI Taxonomy" id="2953882"/>
    <lineage>
        <taxon>Bacteria</taxon>
        <taxon>Pseudomonadati</taxon>
        <taxon>Pseudomonadota</taxon>
        <taxon>Alphaproteobacteria</taxon>
        <taxon>Hyphomicrobiales</taxon>
        <taxon>Phyllobacteriaceae</taxon>
        <taxon>Mesorhizobium</taxon>
    </lineage>
</organism>
<dbReference type="EMBL" id="JAMXQS010000004">
    <property type="protein sequence ID" value="MCO6049899.1"/>
    <property type="molecule type" value="Genomic_DNA"/>
</dbReference>
<accession>A0ABT1C4Z7</accession>
<reference evidence="2 3" key="1">
    <citation type="submission" date="2022-06" db="EMBL/GenBank/DDBJ databases">
        <title>Mesorhizobium sp. strain RP14 Genome sequencing and assembly.</title>
        <authorList>
            <person name="Kim I."/>
        </authorList>
    </citation>
    <scope>NUCLEOTIDE SEQUENCE [LARGE SCALE GENOMIC DNA]</scope>
    <source>
        <strain evidence="3">RP14(2022)</strain>
    </source>
</reference>
<evidence type="ECO:0000256" key="1">
    <source>
        <dbReference type="SAM" id="SignalP"/>
    </source>
</evidence>
<protein>
    <submittedName>
        <fullName evidence="2">Uncharacterized protein</fullName>
    </submittedName>
</protein>
<dbReference type="Proteomes" id="UP001205906">
    <property type="component" value="Unassembled WGS sequence"/>
</dbReference>
<proteinExistence type="predicted"/>
<feature type="chain" id="PRO_5045682566" evidence="1">
    <location>
        <begin position="20"/>
        <end position="107"/>
    </location>
</feature>
<keyword evidence="1" id="KW-0732">Signal</keyword>
<comment type="caution">
    <text evidence="2">The sequence shown here is derived from an EMBL/GenBank/DDBJ whole genome shotgun (WGS) entry which is preliminary data.</text>
</comment>